<protein>
    <submittedName>
        <fullName evidence="2">(Mediterranean fruit fly) hypothetical protein</fullName>
    </submittedName>
</protein>
<dbReference type="EMBL" id="CAJHJT010000012">
    <property type="protein sequence ID" value="CAD6998913.1"/>
    <property type="molecule type" value="Genomic_DNA"/>
</dbReference>
<sequence>MLITFYLNIICFCRKSQKRYKLQLPESQIINTYASMLGSVRQQCVAVASVLGTAVEQHTKTKKQQLACLVFTVFSPFSAYPCILHTYLNLYVNLHMLNLIHIHTYEYV</sequence>
<accession>A0A811UPE9</accession>
<evidence type="ECO:0000313" key="3">
    <source>
        <dbReference type="Proteomes" id="UP000606786"/>
    </source>
</evidence>
<evidence type="ECO:0000313" key="2">
    <source>
        <dbReference type="EMBL" id="CAD6998913.1"/>
    </source>
</evidence>
<organism evidence="2 3">
    <name type="scientific">Ceratitis capitata</name>
    <name type="common">Mediterranean fruit fly</name>
    <name type="synonym">Tephritis capitata</name>
    <dbReference type="NCBI Taxonomy" id="7213"/>
    <lineage>
        <taxon>Eukaryota</taxon>
        <taxon>Metazoa</taxon>
        <taxon>Ecdysozoa</taxon>
        <taxon>Arthropoda</taxon>
        <taxon>Hexapoda</taxon>
        <taxon>Insecta</taxon>
        <taxon>Pterygota</taxon>
        <taxon>Neoptera</taxon>
        <taxon>Endopterygota</taxon>
        <taxon>Diptera</taxon>
        <taxon>Brachycera</taxon>
        <taxon>Muscomorpha</taxon>
        <taxon>Tephritoidea</taxon>
        <taxon>Tephritidae</taxon>
        <taxon>Ceratitis</taxon>
        <taxon>Ceratitis</taxon>
    </lineage>
</organism>
<keyword evidence="3" id="KW-1185">Reference proteome</keyword>
<comment type="caution">
    <text evidence="2">The sequence shown here is derived from an EMBL/GenBank/DDBJ whole genome shotgun (WGS) entry which is preliminary data.</text>
</comment>
<proteinExistence type="predicted"/>
<gene>
    <name evidence="2" type="ORF">CCAP1982_LOCUS7460</name>
</gene>
<reference evidence="2" key="1">
    <citation type="submission" date="2020-11" db="EMBL/GenBank/DDBJ databases">
        <authorList>
            <person name="Whitehead M."/>
        </authorList>
    </citation>
    <scope>NUCLEOTIDE SEQUENCE</scope>
    <source>
        <strain evidence="2">EGII</strain>
    </source>
</reference>
<name>A0A811UPE9_CERCA</name>
<keyword evidence="1" id="KW-0472">Membrane</keyword>
<dbReference type="AlphaFoldDB" id="A0A811UPE9"/>
<keyword evidence="1" id="KW-0812">Transmembrane</keyword>
<dbReference type="Proteomes" id="UP000606786">
    <property type="component" value="Unassembled WGS sequence"/>
</dbReference>
<keyword evidence="1" id="KW-1133">Transmembrane helix</keyword>
<feature type="transmembrane region" description="Helical" evidence="1">
    <location>
        <begin position="66"/>
        <end position="88"/>
    </location>
</feature>
<evidence type="ECO:0000256" key="1">
    <source>
        <dbReference type="SAM" id="Phobius"/>
    </source>
</evidence>